<proteinExistence type="inferred from homology"/>
<dbReference type="EMBL" id="FOWE01000004">
    <property type="protein sequence ID" value="SFO19047.1"/>
    <property type="molecule type" value="Genomic_DNA"/>
</dbReference>
<evidence type="ECO:0000256" key="6">
    <source>
        <dbReference type="RuleBase" id="RU000320"/>
    </source>
</evidence>
<name>A0A1I5F5P2_9ACTN</name>
<evidence type="ECO:0000256" key="7">
    <source>
        <dbReference type="SAM" id="MobiDB-lite"/>
    </source>
</evidence>
<feature type="transmembrane region" description="Helical" evidence="8">
    <location>
        <begin position="379"/>
        <end position="395"/>
    </location>
</feature>
<dbReference type="OrthoDB" id="9768329at2"/>
<feature type="transmembrane region" description="Helical" evidence="8">
    <location>
        <begin position="170"/>
        <end position="191"/>
    </location>
</feature>
<dbReference type="GO" id="GO:0012505">
    <property type="term" value="C:endomembrane system"/>
    <property type="evidence" value="ECO:0007669"/>
    <property type="project" value="UniProtKB-SubCell"/>
</dbReference>
<organism evidence="10 11">
    <name type="scientific">Geodermatophilus obscurus</name>
    <dbReference type="NCBI Taxonomy" id="1861"/>
    <lineage>
        <taxon>Bacteria</taxon>
        <taxon>Bacillati</taxon>
        <taxon>Actinomycetota</taxon>
        <taxon>Actinomycetes</taxon>
        <taxon>Geodermatophilales</taxon>
        <taxon>Geodermatophilaceae</taxon>
        <taxon>Geodermatophilus</taxon>
    </lineage>
</organism>
<protein>
    <submittedName>
        <fullName evidence="10">NADH dehydrogenase subunit M</fullName>
    </submittedName>
</protein>
<evidence type="ECO:0000256" key="2">
    <source>
        <dbReference type="ARBA" id="ARBA00009025"/>
    </source>
</evidence>
<evidence type="ECO:0000313" key="11">
    <source>
        <dbReference type="Proteomes" id="UP000183642"/>
    </source>
</evidence>
<accession>A0A1I5F5P2</accession>
<keyword evidence="5 8" id="KW-0472">Membrane</keyword>
<dbReference type="GO" id="GO:0016020">
    <property type="term" value="C:membrane"/>
    <property type="evidence" value="ECO:0007669"/>
    <property type="project" value="UniProtKB-SubCell"/>
</dbReference>
<comment type="subcellular location">
    <subcellularLocation>
        <location evidence="1">Endomembrane system</location>
        <topology evidence="1">Multi-pass membrane protein</topology>
    </subcellularLocation>
    <subcellularLocation>
        <location evidence="6">Membrane</location>
        <topology evidence="6">Multi-pass membrane protein</topology>
    </subcellularLocation>
</comment>
<feature type="transmembrane region" description="Helical" evidence="8">
    <location>
        <begin position="415"/>
        <end position="435"/>
    </location>
</feature>
<dbReference type="PANTHER" id="PTHR43507">
    <property type="entry name" value="NADH-UBIQUINONE OXIDOREDUCTASE CHAIN 4"/>
    <property type="match status" value="1"/>
</dbReference>
<dbReference type="Proteomes" id="UP000183642">
    <property type="component" value="Unassembled WGS sequence"/>
</dbReference>
<evidence type="ECO:0000313" key="10">
    <source>
        <dbReference type="EMBL" id="SFO19047.1"/>
    </source>
</evidence>
<gene>
    <name evidence="10" type="ORF">SAMN05660359_01896</name>
</gene>
<dbReference type="GO" id="GO:0008137">
    <property type="term" value="F:NADH dehydrogenase (ubiquinone) activity"/>
    <property type="evidence" value="ECO:0007669"/>
    <property type="project" value="InterPro"/>
</dbReference>
<feature type="transmembrane region" description="Helical" evidence="8">
    <location>
        <begin position="251"/>
        <end position="269"/>
    </location>
</feature>
<feature type="transmembrane region" description="Helical" evidence="8">
    <location>
        <begin position="34"/>
        <end position="54"/>
    </location>
</feature>
<dbReference type="InterPro" id="IPR001750">
    <property type="entry name" value="ND/Mrp_TM"/>
</dbReference>
<dbReference type="InterPro" id="IPR010227">
    <property type="entry name" value="NADH_Q_OxRdtase_chainM/4"/>
</dbReference>
<dbReference type="GO" id="GO:0015990">
    <property type="term" value="P:electron transport coupled proton transport"/>
    <property type="evidence" value="ECO:0007669"/>
    <property type="project" value="TreeGrafter"/>
</dbReference>
<sequence length="566" mass="58502">MSDSLLLVAMVAVPAVGAAVVAALPRERTDTARVVALGVSLVVLLLAVLATVAFDTGGDRFQLTSSVPWIPGFGVDFALGVDGIALVMLLLVGVLVPVVVLASWEDRAPANRSMRTFFAWLLLLEACMVGVFAATDVFLFYVFFEAMLVPMYFIVGSFGGPRRQYAAVKFFLYSLLGGLVMLAAVIGLYVVSASAGEGTFAFESLRQLDIDPDVQRLLFLGFFVAFAIKAPLVPLHTWLPDAGAEAPIGGAVLLVGVLDKVGTFGFLRYCLPLFPDASREFAPLVLVLAVAGVLYAALLAMGQTDMKRLVSYTSIAHFGFIALGVFAFTTEAGTGAVLYMVNHGIATGLLFIVVGMLIARGGSRLVGDYGGVAAHAPKLAGVFLIAGLASLALPGTNSFVSEFLVLIGSFPTRPVFTVLATAGIILAALYVLLLYQRTMHGPPRGVLFPADGAVGGTTGTDGTTRHGATAASATTGGGPGAASGGTATATLTHEAPARPASRLRDLSRRELVVVAPLVALVIGLGVYPQPLIRLIEPAVAATMSDVGADPAGTTPATTPGSTEGTD</sequence>
<feature type="region of interest" description="Disordered" evidence="7">
    <location>
        <begin position="545"/>
        <end position="566"/>
    </location>
</feature>
<dbReference type="AlphaFoldDB" id="A0A1I5F5P2"/>
<keyword evidence="11" id="KW-1185">Reference proteome</keyword>
<evidence type="ECO:0000256" key="1">
    <source>
        <dbReference type="ARBA" id="ARBA00004127"/>
    </source>
</evidence>
<evidence type="ECO:0000259" key="9">
    <source>
        <dbReference type="Pfam" id="PF00361"/>
    </source>
</evidence>
<dbReference type="PRINTS" id="PR01437">
    <property type="entry name" value="NUOXDRDTASE4"/>
</dbReference>
<evidence type="ECO:0000256" key="3">
    <source>
        <dbReference type="ARBA" id="ARBA00022692"/>
    </source>
</evidence>
<dbReference type="NCBIfam" id="TIGR01972">
    <property type="entry name" value="NDH_I_M"/>
    <property type="match status" value="1"/>
</dbReference>
<evidence type="ECO:0000256" key="5">
    <source>
        <dbReference type="ARBA" id="ARBA00023136"/>
    </source>
</evidence>
<dbReference type="RefSeq" id="WP_075013279.1">
    <property type="nucleotide sequence ID" value="NZ_FOWE01000004.1"/>
</dbReference>
<feature type="transmembrane region" description="Helical" evidence="8">
    <location>
        <begin position="140"/>
        <end position="158"/>
    </location>
</feature>
<feature type="transmembrane region" description="Helical" evidence="8">
    <location>
        <begin position="281"/>
        <end position="302"/>
    </location>
</feature>
<evidence type="ECO:0000256" key="4">
    <source>
        <dbReference type="ARBA" id="ARBA00022989"/>
    </source>
</evidence>
<comment type="similarity">
    <text evidence="2">Belongs to the complex I subunit 4 family.</text>
</comment>
<feature type="transmembrane region" description="Helical" evidence="8">
    <location>
        <begin position="116"/>
        <end position="134"/>
    </location>
</feature>
<feature type="transmembrane region" description="Helical" evidence="8">
    <location>
        <begin position="83"/>
        <end position="104"/>
    </location>
</feature>
<dbReference type="NCBIfam" id="NF004500">
    <property type="entry name" value="PRK05846.1-4"/>
    <property type="match status" value="1"/>
</dbReference>
<keyword evidence="3 6" id="KW-0812">Transmembrane</keyword>
<feature type="region of interest" description="Disordered" evidence="7">
    <location>
        <begin position="458"/>
        <end position="501"/>
    </location>
</feature>
<feature type="domain" description="NADH:quinone oxidoreductase/Mrp antiporter transmembrane" evidence="9">
    <location>
        <begin position="134"/>
        <end position="422"/>
    </location>
</feature>
<feature type="transmembrane region" description="Helical" evidence="8">
    <location>
        <begin position="309"/>
        <end position="330"/>
    </location>
</feature>
<dbReference type="InterPro" id="IPR003918">
    <property type="entry name" value="NADH_UbQ_OxRdtase"/>
</dbReference>
<dbReference type="GO" id="GO:0042773">
    <property type="term" value="P:ATP synthesis coupled electron transport"/>
    <property type="evidence" value="ECO:0007669"/>
    <property type="project" value="InterPro"/>
</dbReference>
<dbReference type="Pfam" id="PF00361">
    <property type="entry name" value="Proton_antipo_M"/>
    <property type="match status" value="1"/>
</dbReference>
<keyword evidence="4 8" id="KW-1133">Transmembrane helix</keyword>
<feature type="transmembrane region" description="Helical" evidence="8">
    <location>
        <begin position="6"/>
        <end position="25"/>
    </location>
</feature>
<feature type="transmembrane region" description="Helical" evidence="8">
    <location>
        <begin position="511"/>
        <end position="528"/>
    </location>
</feature>
<evidence type="ECO:0000256" key="8">
    <source>
        <dbReference type="SAM" id="Phobius"/>
    </source>
</evidence>
<reference evidence="11" key="1">
    <citation type="submission" date="2016-10" db="EMBL/GenBank/DDBJ databases">
        <authorList>
            <person name="Varghese N."/>
            <person name="Submissions S."/>
        </authorList>
    </citation>
    <scope>NUCLEOTIDE SEQUENCE [LARGE SCALE GENOMIC DNA]</scope>
    <source>
        <strain evidence="11">DSM 43161</strain>
    </source>
</reference>
<feature type="compositionally biased region" description="Low complexity" evidence="7">
    <location>
        <begin position="547"/>
        <end position="566"/>
    </location>
</feature>
<feature type="transmembrane region" description="Helical" evidence="8">
    <location>
        <begin position="336"/>
        <end position="358"/>
    </location>
</feature>
<feature type="compositionally biased region" description="Low complexity" evidence="7">
    <location>
        <begin position="460"/>
        <end position="474"/>
    </location>
</feature>
<dbReference type="GO" id="GO:0003954">
    <property type="term" value="F:NADH dehydrogenase activity"/>
    <property type="evidence" value="ECO:0007669"/>
    <property type="project" value="TreeGrafter"/>
</dbReference>
<dbReference type="PANTHER" id="PTHR43507:SF1">
    <property type="entry name" value="NADH-UBIQUINONE OXIDOREDUCTASE CHAIN 4"/>
    <property type="match status" value="1"/>
</dbReference>
<dbReference type="GO" id="GO:0048039">
    <property type="term" value="F:ubiquinone binding"/>
    <property type="evidence" value="ECO:0007669"/>
    <property type="project" value="TreeGrafter"/>
</dbReference>
<feature type="transmembrane region" description="Helical" evidence="8">
    <location>
        <begin position="217"/>
        <end position="239"/>
    </location>
</feature>